<dbReference type="InterPro" id="IPR046513">
    <property type="entry name" value="DUF6691"/>
</dbReference>
<feature type="transmembrane region" description="Helical" evidence="1">
    <location>
        <begin position="47"/>
        <end position="65"/>
    </location>
</feature>
<keyword evidence="1" id="KW-1133">Transmembrane helix</keyword>
<evidence type="ECO:0000313" key="2">
    <source>
        <dbReference type="EMBL" id="GIU47312.1"/>
    </source>
</evidence>
<dbReference type="EMBL" id="BPFB01000022">
    <property type="protein sequence ID" value="GIU47312.1"/>
    <property type="molecule type" value="Genomic_DNA"/>
</dbReference>
<comment type="caution">
    <text evidence="2">The sequence shown here is derived from an EMBL/GenBank/DDBJ whole genome shotgun (WGS) entry which is preliminary data.</text>
</comment>
<proteinExistence type="predicted"/>
<evidence type="ECO:0000256" key="1">
    <source>
        <dbReference type="SAM" id="Phobius"/>
    </source>
</evidence>
<sequence length="154" mass="16386">MKKIVALFCGVLFGTGLMLSGLADPAKVIGFLNVSLMLSGEWDPTLLFVMSGGLAVYLPLYLLVVKPRAQAKLGPVFDKCYHLPSKRAIDAPLVIGSALFGLGWGMIGICPGPSIVNLAHLDLPMVLFVVAMIAGAYIGRQMNRTLPLTASSRQ</sequence>
<name>A0ABQ4PIV5_9GAMM</name>
<accession>A0ABQ4PIV5</accession>
<dbReference type="Pfam" id="PF20398">
    <property type="entry name" value="DUF6691"/>
    <property type="match status" value="1"/>
</dbReference>
<gene>
    <name evidence="2" type="ORF">TUM4630_20900</name>
</gene>
<dbReference type="RefSeq" id="WP_119977672.1">
    <property type="nucleotide sequence ID" value="NZ_BPFB01000022.1"/>
</dbReference>
<keyword evidence="3" id="KW-1185">Reference proteome</keyword>
<evidence type="ECO:0000313" key="3">
    <source>
        <dbReference type="Proteomes" id="UP000761574"/>
    </source>
</evidence>
<feature type="transmembrane region" description="Helical" evidence="1">
    <location>
        <begin position="115"/>
        <end position="138"/>
    </location>
</feature>
<protein>
    <submittedName>
        <fullName evidence="2">Transporter</fullName>
    </submittedName>
</protein>
<keyword evidence="1" id="KW-0812">Transmembrane</keyword>
<keyword evidence="1" id="KW-0472">Membrane</keyword>
<reference evidence="2 3" key="1">
    <citation type="submission" date="2021-05" db="EMBL/GenBank/DDBJ databases">
        <title>Molecular characterization for Shewanella algae harboring chromosomal blaOXA-55-like strains isolated from clinical and environment sample.</title>
        <authorList>
            <person name="Ohama Y."/>
            <person name="Aoki K."/>
            <person name="Harada S."/>
            <person name="Moriya K."/>
            <person name="Ishii Y."/>
            <person name="Tateda K."/>
        </authorList>
    </citation>
    <scope>NUCLEOTIDE SEQUENCE [LARGE SCALE GENOMIC DNA]</scope>
    <source>
        <strain evidence="2 3">LMG 23746</strain>
    </source>
</reference>
<feature type="transmembrane region" description="Helical" evidence="1">
    <location>
        <begin position="91"/>
        <end position="109"/>
    </location>
</feature>
<dbReference type="Proteomes" id="UP000761574">
    <property type="component" value="Unassembled WGS sequence"/>
</dbReference>
<organism evidence="2 3">
    <name type="scientific">Shewanella algidipiscicola</name>
    <dbReference type="NCBI Taxonomy" id="614070"/>
    <lineage>
        <taxon>Bacteria</taxon>
        <taxon>Pseudomonadati</taxon>
        <taxon>Pseudomonadota</taxon>
        <taxon>Gammaproteobacteria</taxon>
        <taxon>Alteromonadales</taxon>
        <taxon>Shewanellaceae</taxon>
        <taxon>Shewanella</taxon>
    </lineage>
</organism>